<keyword evidence="3" id="KW-1185">Reference proteome</keyword>
<organism evidence="2 3">
    <name type="scientific">Metapseudomonas resinovorans NBRC 106553</name>
    <dbReference type="NCBI Taxonomy" id="1245471"/>
    <lineage>
        <taxon>Bacteria</taxon>
        <taxon>Pseudomonadati</taxon>
        <taxon>Pseudomonadota</taxon>
        <taxon>Gammaproteobacteria</taxon>
        <taxon>Pseudomonadales</taxon>
        <taxon>Pseudomonadaceae</taxon>
        <taxon>Metapseudomonas</taxon>
    </lineage>
</organism>
<dbReference type="Pfam" id="PF12869">
    <property type="entry name" value="tRNA_anti-like"/>
    <property type="match status" value="1"/>
</dbReference>
<feature type="transmembrane region" description="Helical" evidence="1">
    <location>
        <begin position="7"/>
        <end position="25"/>
    </location>
</feature>
<keyword evidence="1" id="KW-1133">Transmembrane helix</keyword>
<reference evidence="2 3" key="1">
    <citation type="journal article" date="2013" name="Genome Announc.">
        <title>Complete Genome Sequence of the Carbazole Degrader Pseudomonas resinovorans Strain CA10 (NBRC 106553).</title>
        <authorList>
            <person name="Shintani M."/>
            <person name="Hosoyama A."/>
            <person name="Ohji S."/>
            <person name="Tsuchikane K."/>
            <person name="Takarada H."/>
            <person name="Yamazoe A."/>
            <person name="Fujita N."/>
            <person name="Nojiri H."/>
        </authorList>
    </citation>
    <scope>NUCLEOTIDE SEQUENCE [LARGE SCALE GENOMIC DNA]</scope>
    <source>
        <strain evidence="2 3">NBRC 106553</strain>
    </source>
</reference>
<gene>
    <name evidence="2" type="ORF">PCA10_40750</name>
</gene>
<dbReference type="Proteomes" id="UP000015503">
    <property type="component" value="Chromosome"/>
</dbReference>
<keyword evidence="1" id="KW-0472">Membrane</keyword>
<evidence type="ECO:0000256" key="1">
    <source>
        <dbReference type="SAM" id="Phobius"/>
    </source>
</evidence>
<dbReference type="RefSeq" id="WP_016493941.1">
    <property type="nucleotide sequence ID" value="NC_021499.1"/>
</dbReference>
<protein>
    <submittedName>
        <fullName evidence="2">Uncharacterized protein</fullName>
    </submittedName>
</protein>
<dbReference type="STRING" id="1245471.PCA10_40750"/>
<sequence length="357" mass="38568">MKFEPVIRLFCWIACPVLAALSFGVMGSSVIGGLLMLCAALWLCPACWRAIESLTGKAGSRVAVAVLAVPLFLLGLYVANAARKPEPIEPRPRFSSEAEAASTGQSAVPPLVDTGALNFFRHIMAQDYLVALAGGQSALNALAMVNPVERMSSSGLASLYDANAAASNRAFKGRRLIVTGQVLGMRISDTDKVVLELPGADRLFNVQAQLHSDPHRYSAPVVEGQHVELYCTLYGKVSDDVASNLYLEDCSDVDFQPDAEAYASNLTEALSGWLHSGGKHIFPSDQAAAYFLVSYLAGTRLPSDSPCLREETPLEDCLVALEDRPAGTLFEKAYGDLERWRDWLGLPAEGHYRLSSR</sequence>
<feature type="transmembrane region" description="Helical" evidence="1">
    <location>
        <begin position="31"/>
        <end position="51"/>
    </location>
</feature>
<dbReference type="InterPro" id="IPR024422">
    <property type="entry name" value="Protein_unknown_function_OB"/>
</dbReference>
<evidence type="ECO:0000313" key="2">
    <source>
        <dbReference type="EMBL" id="BAN49807.1"/>
    </source>
</evidence>
<dbReference type="EMBL" id="AP013068">
    <property type="protein sequence ID" value="BAN49807.1"/>
    <property type="molecule type" value="Genomic_DNA"/>
</dbReference>
<dbReference type="AlphaFoldDB" id="S6AH52"/>
<accession>S6AH52</accession>
<keyword evidence="1" id="KW-0812">Transmembrane</keyword>
<proteinExistence type="predicted"/>
<dbReference type="HOGENOM" id="CLU_775829_0_0_6"/>
<name>S6AH52_METRE</name>
<feature type="transmembrane region" description="Helical" evidence="1">
    <location>
        <begin position="63"/>
        <end position="82"/>
    </location>
</feature>
<evidence type="ECO:0000313" key="3">
    <source>
        <dbReference type="Proteomes" id="UP000015503"/>
    </source>
</evidence>
<dbReference type="OrthoDB" id="6807864at2"/>
<dbReference type="KEGG" id="pre:PCA10_40750"/>
<dbReference type="PATRIC" id="fig|1245471.3.peg.4117"/>